<evidence type="ECO:0000313" key="1">
    <source>
        <dbReference type="EMBL" id="MBA0757381.1"/>
    </source>
</evidence>
<organism evidence="1 2">
    <name type="scientific">Gossypium trilobum</name>
    <dbReference type="NCBI Taxonomy" id="34281"/>
    <lineage>
        <taxon>Eukaryota</taxon>
        <taxon>Viridiplantae</taxon>
        <taxon>Streptophyta</taxon>
        <taxon>Embryophyta</taxon>
        <taxon>Tracheophyta</taxon>
        <taxon>Spermatophyta</taxon>
        <taxon>Magnoliopsida</taxon>
        <taxon>eudicotyledons</taxon>
        <taxon>Gunneridae</taxon>
        <taxon>Pentapetalae</taxon>
        <taxon>rosids</taxon>
        <taxon>malvids</taxon>
        <taxon>Malvales</taxon>
        <taxon>Malvaceae</taxon>
        <taxon>Malvoideae</taxon>
        <taxon>Gossypium</taxon>
    </lineage>
</organism>
<evidence type="ECO:0000313" key="2">
    <source>
        <dbReference type="Proteomes" id="UP000593568"/>
    </source>
</evidence>
<reference evidence="1 2" key="1">
    <citation type="journal article" date="2019" name="Genome Biol. Evol.">
        <title>Insights into the evolution of the New World diploid cottons (Gossypium, subgenus Houzingenia) based on genome sequencing.</title>
        <authorList>
            <person name="Grover C.E."/>
            <person name="Arick M.A. 2nd"/>
            <person name="Thrash A."/>
            <person name="Conover J.L."/>
            <person name="Sanders W.S."/>
            <person name="Peterson D.G."/>
            <person name="Frelichowski J.E."/>
            <person name="Scheffler J.A."/>
            <person name="Scheffler B.E."/>
            <person name="Wendel J.F."/>
        </authorList>
    </citation>
    <scope>NUCLEOTIDE SEQUENCE [LARGE SCALE GENOMIC DNA]</scope>
    <source>
        <strain evidence="1">8</strain>
        <tissue evidence="1">Leaf</tissue>
    </source>
</reference>
<gene>
    <name evidence="1" type="ORF">Gotri_020484</name>
</gene>
<proteinExistence type="predicted"/>
<protein>
    <recommendedName>
        <fullName evidence="3">RNase H type-1 domain-containing protein</fullName>
    </recommendedName>
</protein>
<keyword evidence="2" id="KW-1185">Reference proteome</keyword>
<name>A0A7J9D9P2_9ROSI</name>
<dbReference type="AlphaFoldDB" id="A0A7J9D9P2"/>
<accession>A0A7J9D9P2</accession>
<sequence length="143" mass="16655">MQDQISYHGDERQEIVFHQQRLIEWSTPNRGWSKLNKDGAVSLNESYATIEGMIKDANEKGIRQLEIDCDNVFLVETIVTGEAADNKMMKLRSIHRMINLSWKVCIRHIPSAHNVAVDQWLRLRLQDSQRSNCLNNHLVQCRI</sequence>
<comment type="caution">
    <text evidence="1">The sequence shown here is derived from an EMBL/GenBank/DDBJ whole genome shotgun (WGS) entry which is preliminary data.</text>
</comment>
<dbReference type="EMBL" id="JABEZW010000001">
    <property type="protein sequence ID" value="MBA0757381.1"/>
    <property type="molecule type" value="Genomic_DNA"/>
</dbReference>
<dbReference type="Proteomes" id="UP000593568">
    <property type="component" value="Unassembled WGS sequence"/>
</dbReference>
<evidence type="ECO:0008006" key="3">
    <source>
        <dbReference type="Google" id="ProtNLM"/>
    </source>
</evidence>